<evidence type="ECO:0000313" key="1">
    <source>
        <dbReference type="EMBL" id="KAI9905504.1"/>
    </source>
</evidence>
<dbReference type="Proteomes" id="UP001163321">
    <property type="component" value="Chromosome 9"/>
</dbReference>
<keyword evidence="2" id="KW-1185">Reference proteome</keyword>
<name>A0ACC0VGB3_9STRA</name>
<accession>A0ACC0VGB3</accession>
<reference evidence="1 2" key="1">
    <citation type="journal article" date="2022" name="bioRxiv">
        <title>The genome of the oomycete Peronosclerospora sorghi, a cosmopolitan pathogen of maize and sorghum, is inflated with dispersed pseudogenes.</title>
        <authorList>
            <person name="Fletcher K."/>
            <person name="Martin F."/>
            <person name="Isakeit T."/>
            <person name="Cavanaugh K."/>
            <person name="Magill C."/>
            <person name="Michelmore R."/>
        </authorList>
    </citation>
    <scope>NUCLEOTIDE SEQUENCE [LARGE SCALE GENOMIC DNA]</scope>
    <source>
        <strain evidence="1">P6</strain>
    </source>
</reference>
<organism evidence="1 2">
    <name type="scientific">Peronosclerospora sorghi</name>
    <dbReference type="NCBI Taxonomy" id="230839"/>
    <lineage>
        <taxon>Eukaryota</taxon>
        <taxon>Sar</taxon>
        <taxon>Stramenopiles</taxon>
        <taxon>Oomycota</taxon>
        <taxon>Peronosporomycetes</taxon>
        <taxon>Peronosporales</taxon>
        <taxon>Peronosporaceae</taxon>
        <taxon>Peronosclerospora</taxon>
    </lineage>
</organism>
<gene>
    <name evidence="1" type="ORF">PsorP6_013667</name>
</gene>
<comment type="caution">
    <text evidence="1">The sequence shown here is derived from an EMBL/GenBank/DDBJ whole genome shotgun (WGS) entry which is preliminary data.</text>
</comment>
<sequence length="122" mass="14094">MRPCTSAKKNIDVQDSTNQGRLIAIVASIFKGQAASWFTFNQEQFTTLRKLADELQAEFIPPNIQELLRAELLFRLKQANCNGPEDYVSRFRTIVKDMSENDQITCFDGLVTRTREEVSYRR</sequence>
<protein>
    <submittedName>
        <fullName evidence="1">Uncharacterized protein</fullName>
    </submittedName>
</protein>
<evidence type="ECO:0000313" key="2">
    <source>
        <dbReference type="Proteomes" id="UP001163321"/>
    </source>
</evidence>
<proteinExistence type="predicted"/>
<dbReference type="EMBL" id="CM047588">
    <property type="protein sequence ID" value="KAI9905504.1"/>
    <property type="molecule type" value="Genomic_DNA"/>
</dbReference>